<dbReference type="Pfam" id="PF16754">
    <property type="entry name" value="Pesticin"/>
    <property type="match status" value="1"/>
</dbReference>
<gene>
    <name evidence="5" type="ORF">BpHYR1_035046</name>
</gene>
<sequence length="246" mass="26650">MMFKIIFLIFACISASYGQRILTPFLAQVEGFKTAAYCLDPVKYPLAGVTIGIGVDFGSRTATSLRHMGVSESIISKVSSYFGKKGYAACSAVAAYKAVLTQTEALILSDIIIAEETKTVASRYNSEKAFSSKSFEALTCAQRTVISSVLYQYGSPTRVPKFWTAVKANNWSSLVNELRNFGDAYASRRFKEADLLQYGGSMITCPSSTADICEGTRGACVVKTTCSKKLISNFCQNQGASIMCCV</sequence>
<organism evidence="5 6">
    <name type="scientific">Brachionus plicatilis</name>
    <name type="common">Marine rotifer</name>
    <name type="synonym">Brachionus muelleri</name>
    <dbReference type="NCBI Taxonomy" id="10195"/>
    <lineage>
        <taxon>Eukaryota</taxon>
        <taxon>Metazoa</taxon>
        <taxon>Spiralia</taxon>
        <taxon>Gnathifera</taxon>
        <taxon>Rotifera</taxon>
        <taxon>Eurotatoria</taxon>
        <taxon>Monogononta</taxon>
        <taxon>Pseudotrocha</taxon>
        <taxon>Ploima</taxon>
        <taxon>Brachionidae</taxon>
        <taxon>Brachionus</taxon>
    </lineage>
</organism>
<evidence type="ECO:0000256" key="3">
    <source>
        <dbReference type="SAM" id="SignalP"/>
    </source>
</evidence>
<feature type="domain" description="Pesticin C-terminal" evidence="4">
    <location>
        <begin position="25"/>
        <end position="171"/>
    </location>
</feature>
<dbReference type="EMBL" id="REGN01000561">
    <property type="protein sequence ID" value="RNA41047.1"/>
    <property type="molecule type" value="Genomic_DNA"/>
</dbReference>
<dbReference type="Proteomes" id="UP000276133">
    <property type="component" value="Unassembled WGS sequence"/>
</dbReference>
<evidence type="ECO:0000259" key="4">
    <source>
        <dbReference type="Pfam" id="PF16754"/>
    </source>
</evidence>
<keyword evidence="1" id="KW-0929">Antimicrobial</keyword>
<feature type="signal peptide" evidence="3">
    <location>
        <begin position="1"/>
        <end position="18"/>
    </location>
</feature>
<keyword evidence="3" id="KW-0732">Signal</keyword>
<evidence type="ECO:0000313" key="5">
    <source>
        <dbReference type="EMBL" id="RNA41047.1"/>
    </source>
</evidence>
<evidence type="ECO:0000256" key="1">
    <source>
        <dbReference type="ARBA" id="ARBA00022529"/>
    </source>
</evidence>
<dbReference type="InterPro" id="IPR031922">
    <property type="entry name" value="Pesticin_C"/>
</dbReference>
<dbReference type="InterPro" id="IPR023347">
    <property type="entry name" value="Lysozyme_dom_sf"/>
</dbReference>
<dbReference type="SUPFAM" id="SSF53955">
    <property type="entry name" value="Lysozyme-like"/>
    <property type="match status" value="1"/>
</dbReference>
<reference evidence="5 6" key="1">
    <citation type="journal article" date="2018" name="Sci. Rep.">
        <title>Genomic signatures of local adaptation to the degree of environmental predictability in rotifers.</title>
        <authorList>
            <person name="Franch-Gras L."/>
            <person name="Hahn C."/>
            <person name="Garcia-Roger E.M."/>
            <person name="Carmona M.J."/>
            <person name="Serra M."/>
            <person name="Gomez A."/>
        </authorList>
    </citation>
    <scope>NUCLEOTIDE SEQUENCE [LARGE SCALE GENOMIC DNA]</scope>
    <source>
        <strain evidence="5">HYR1</strain>
    </source>
</reference>
<keyword evidence="2" id="KW-0081">Bacteriolytic enzyme</keyword>
<dbReference type="CDD" id="cd16902">
    <property type="entry name" value="pesticin_lyz"/>
    <property type="match status" value="1"/>
</dbReference>
<feature type="chain" id="PRO_5018215089" evidence="3">
    <location>
        <begin position="19"/>
        <end position="246"/>
    </location>
</feature>
<dbReference type="OrthoDB" id="10256829at2759"/>
<keyword evidence="5" id="KW-0326">Glycosidase</keyword>
<protein>
    <submittedName>
        <fullName evidence="5">Pesticin domain</fullName>
        <ecNumber evidence="5">3.2.1.17</ecNumber>
    </submittedName>
</protein>
<evidence type="ECO:0000313" key="6">
    <source>
        <dbReference type="Proteomes" id="UP000276133"/>
    </source>
</evidence>
<dbReference type="GO" id="GO:0031640">
    <property type="term" value="P:killing of cells of another organism"/>
    <property type="evidence" value="ECO:0007669"/>
    <property type="project" value="UniProtKB-KW"/>
</dbReference>
<dbReference type="GO" id="GO:0003796">
    <property type="term" value="F:lysozyme activity"/>
    <property type="evidence" value="ECO:0007669"/>
    <property type="project" value="UniProtKB-EC"/>
</dbReference>
<name>A0A3M7SZ98_BRAPC</name>
<proteinExistence type="predicted"/>
<comment type="caution">
    <text evidence="5">The sequence shown here is derived from an EMBL/GenBank/DDBJ whole genome shotgun (WGS) entry which is preliminary data.</text>
</comment>
<keyword evidence="5" id="KW-0378">Hydrolase</keyword>
<dbReference type="GO" id="GO:0042742">
    <property type="term" value="P:defense response to bacterium"/>
    <property type="evidence" value="ECO:0007669"/>
    <property type="project" value="UniProtKB-KW"/>
</dbReference>
<dbReference type="AlphaFoldDB" id="A0A3M7SZ98"/>
<evidence type="ECO:0000256" key="2">
    <source>
        <dbReference type="ARBA" id="ARBA00022638"/>
    </source>
</evidence>
<accession>A0A3M7SZ98</accession>
<keyword evidence="6" id="KW-1185">Reference proteome</keyword>
<dbReference type="Gene3D" id="1.10.530.40">
    <property type="match status" value="1"/>
</dbReference>
<dbReference type="EC" id="3.2.1.17" evidence="5"/>
<dbReference type="InterPro" id="IPR023346">
    <property type="entry name" value="Lysozyme-like_dom_sf"/>
</dbReference>